<feature type="short sequence motif" description="'KMSKS' region" evidence="12">
    <location>
        <begin position="275"/>
        <end position="279"/>
    </location>
</feature>
<dbReference type="SUPFAM" id="SSF47323">
    <property type="entry name" value="Anticodon-binding domain of a subclass of class I aminoacyl-tRNA synthetases"/>
    <property type="match status" value="1"/>
</dbReference>
<evidence type="ECO:0000256" key="12">
    <source>
        <dbReference type="HAMAP-Rule" id="MF_00041"/>
    </source>
</evidence>
<reference evidence="14 15" key="1">
    <citation type="submission" date="2009-10" db="EMBL/GenBank/DDBJ databases">
        <authorList>
            <person name="Harkins D.M."/>
            <person name="Madupu R."/>
            <person name="Durkin A.S."/>
            <person name="Torralba M."/>
            <person name="Methe B."/>
            <person name="Sutton G.G."/>
            <person name="Strausberg R.L."/>
            <person name="Nelson K.E."/>
        </authorList>
    </citation>
    <scope>NUCLEOTIDE SEQUENCE [LARGE SCALE GENOMIC DNA]</scope>
    <source>
        <strain evidence="14 15">F0264</strain>
    </source>
</reference>
<evidence type="ECO:0000256" key="7">
    <source>
        <dbReference type="ARBA" id="ARBA00022741"/>
    </source>
</evidence>
<feature type="binding site" evidence="12">
    <location>
        <position position="247"/>
    </location>
    <ligand>
        <name>Zn(2+)</name>
        <dbReference type="ChEBI" id="CHEBI:29105"/>
    </ligand>
</feature>
<evidence type="ECO:0000256" key="8">
    <source>
        <dbReference type="ARBA" id="ARBA00022833"/>
    </source>
</evidence>
<keyword evidence="5 12" id="KW-0436">Ligase</keyword>
<keyword evidence="15" id="KW-1185">Reference proteome</keyword>
<evidence type="ECO:0000313" key="14">
    <source>
        <dbReference type="EMBL" id="EEY33927.1"/>
    </source>
</evidence>
<protein>
    <recommendedName>
        <fullName evidence="12">Cysteine--tRNA ligase</fullName>
        <ecNumber evidence="12">6.1.1.16</ecNumber>
    </recommendedName>
    <alternativeName>
        <fullName evidence="12">Cysteinyl-tRNA synthetase</fullName>
        <shortName evidence="12">CysRS</shortName>
    </alternativeName>
</protein>
<evidence type="ECO:0000313" key="15">
    <source>
        <dbReference type="Proteomes" id="UP000004226"/>
    </source>
</evidence>
<dbReference type="EMBL" id="ADAD01000200">
    <property type="protein sequence ID" value="EEY33927.1"/>
    <property type="molecule type" value="Genomic_DNA"/>
</dbReference>
<dbReference type="SUPFAM" id="SSF52374">
    <property type="entry name" value="Nucleotidylyl transferase"/>
    <property type="match status" value="1"/>
</dbReference>
<comment type="similarity">
    <text evidence="2 12">Belongs to the class-I aminoacyl-tRNA synthetase family.</text>
</comment>
<dbReference type="FunFam" id="3.40.50.620:FF:000009">
    <property type="entry name" value="Cysteine--tRNA ligase"/>
    <property type="match status" value="1"/>
</dbReference>
<keyword evidence="10 12" id="KW-0648">Protein biosynthesis</keyword>
<keyword evidence="11 12" id="KW-0030">Aminoacyl-tRNA synthetase</keyword>
<dbReference type="CDD" id="cd00672">
    <property type="entry name" value="CysRS_core"/>
    <property type="match status" value="1"/>
</dbReference>
<keyword evidence="7 12" id="KW-0547">Nucleotide-binding</keyword>
<dbReference type="NCBIfam" id="TIGR00435">
    <property type="entry name" value="cysS"/>
    <property type="match status" value="1"/>
</dbReference>
<dbReference type="AlphaFoldDB" id="D0GPT3"/>
<comment type="cofactor">
    <cofactor evidence="12">
        <name>Zn(2+)</name>
        <dbReference type="ChEBI" id="CHEBI:29105"/>
    </cofactor>
    <text evidence="12">Binds 1 zinc ion per subunit.</text>
</comment>
<dbReference type="Gene3D" id="1.20.120.1910">
    <property type="entry name" value="Cysteine-tRNA ligase, C-terminal anti-codon recognition domain"/>
    <property type="match status" value="1"/>
</dbReference>
<dbReference type="PRINTS" id="PR00983">
    <property type="entry name" value="TRNASYNTHCYS"/>
</dbReference>
<evidence type="ECO:0000256" key="11">
    <source>
        <dbReference type="ARBA" id="ARBA00023146"/>
    </source>
</evidence>
<comment type="catalytic activity">
    <reaction evidence="12">
        <text>tRNA(Cys) + L-cysteine + ATP = L-cysteinyl-tRNA(Cys) + AMP + diphosphate</text>
        <dbReference type="Rhea" id="RHEA:17773"/>
        <dbReference type="Rhea" id="RHEA-COMP:9661"/>
        <dbReference type="Rhea" id="RHEA-COMP:9679"/>
        <dbReference type="ChEBI" id="CHEBI:30616"/>
        <dbReference type="ChEBI" id="CHEBI:33019"/>
        <dbReference type="ChEBI" id="CHEBI:35235"/>
        <dbReference type="ChEBI" id="CHEBI:78442"/>
        <dbReference type="ChEBI" id="CHEBI:78517"/>
        <dbReference type="ChEBI" id="CHEBI:456215"/>
        <dbReference type="EC" id="6.1.1.16"/>
    </reaction>
</comment>
<evidence type="ECO:0000256" key="9">
    <source>
        <dbReference type="ARBA" id="ARBA00022840"/>
    </source>
</evidence>
<evidence type="ECO:0000256" key="2">
    <source>
        <dbReference type="ARBA" id="ARBA00005594"/>
    </source>
</evidence>
<evidence type="ECO:0000259" key="13">
    <source>
        <dbReference type="SMART" id="SM00840"/>
    </source>
</evidence>
<dbReference type="GO" id="GO:0005829">
    <property type="term" value="C:cytosol"/>
    <property type="evidence" value="ECO:0007669"/>
    <property type="project" value="TreeGrafter"/>
</dbReference>
<dbReference type="GO" id="GO:0008270">
    <property type="term" value="F:zinc ion binding"/>
    <property type="evidence" value="ECO:0007669"/>
    <property type="project" value="UniProtKB-UniRule"/>
</dbReference>
<feature type="binding site" evidence="12">
    <location>
        <position position="218"/>
    </location>
    <ligand>
        <name>Zn(2+)</name>
        <dbReference type="ChEBI" id="CHEBI:29105"/>
    </ligand>
</feature>
<comment type="subcellular location">
    <subcellularLocation>
        <location evidence="1 12">Cytoplasm</location>
    </subcellularLocation>
</comment>
<evidence type="ECO:0000256" key="10">
    <source>
        <dbReference type="ARBA" id="ARBA00022917"/>
    </source>
</evidence>
<evidence type="ECO:0000256" key="4">
    <source>
        <dbReference type="ARBA" id="ARBA00022490"/>
    </source>
</evidence>
<dbReference type="Pfam" id="PF09190">
    <property type="entry name" value="DALR_2"/>
    <property type="match status" value="1"/>
</dbReference>
<dbReference type="InterPro" id="IPR015803">
    <property type="entry name" value="Cys-tRNA-ligase"/>
</dbReference>
<feature type="domain" description="Cysteinyl-tRNA synthetase class Ia DALR" evidence="13">
    <location>
        <begin position="373"/>
        <end position="450"/>
    </location>
</feature>
<dbReference type="eggNOG" id="COG0215">
    <property type="taxonomic scope" value="Bacteria"/>
</dbReference>
<dbReference type="InterPro" id="IPR009080">
    <property type="entry name" value="tRNAsynth_Ia_anticodon-bd"/>
</dbReference>
<dbReference type="GO" id="GO:0005524">
    <property type="term" value="F:ATP binding"/>
    <property type="evidence" value="ECO:0007669"/>
    <property type="project" value="UniProtKB-UniRule"/>
</dbReference>
<feature type="binding site" evidence="12">
    <location>
        <position position="243"/>
    </location>
    <ligand>
        <name>Zn(2+)</name>
        <dbReference type="ChEBI" id="CHEBI:29105"/>
    </ligand>
</feature>
<dbReference type="EC" id="6.1.1.16" evidence="12"/>
<evidence type="ECO:0000256" key="6">
    <source>
        <dbReference type="ARBA" id="ARBA00022723"/>
    </source>
</evidence>
<dbReference type="InterPro" id="IPR024909">
    <property type="entry name" value="Cys-tRNA/MSH_ligase"/>
</dbReference>
<dbReference type="PANTHER" id="PTHR10890:SF3">
    <property type="entry name" value="CYSTEINE--TRNA LIGASE, CYTOPLASMIC"/>
    <property type="match status" value="1"/>
</dbReference>
<dbReference type="InterPro" id="IPR032678">
    <property type="entry name" value="tRNA-synt_1_cat_dom"/>
</dbReference>
<keyword evidence="8 12" id="KW-0862">Zinc</keyword>
<dbReference type="GO" id="GO:0006423">
    <property type="term" value="P:cysteinyl-tRNA aminoacylation"/>
    <property type="evidence" value="ECO:0007669"/>
    <property type="project" value="UniProtKB-UniRule"/>
</dbReference>
<feature type="binding site" evidence="12">
    <location>
        <position position="278"/>
    </location>
    <ligand>
        <name>ATP</name>
        <dbReference type="ChEBI" id="CHEBI:30616"/>
    </ligand>
</feature>
<evidence type="ECO:0000256" key="1">
    <source>
        <dbReference type="ARBA" id="ARBA00004496"/>
    </source>
</evidence>
<keyword evidence="9 12" id="KW-0067">ATP-binding</keyword>
<dbReference type="SMART" id="SM00840">
    <property type="entry name" value="DALR_2"/>
    <property type="match status" value="1"/>
</dbReference>
<dbReference type="Gene3D" id="3.40.50.620">
    <property type="entry name" value="HUPs"/>
    <property type="match status" value="1"/>
</dbReference>
<accession>D0GPT3</accession>
<keyword evidence="6 12" id="KW-0479">Metal-binding</keyword>
<keyword evidence="4 12" id="KW-0963">Cytoplasm</keyword>
<dbReference type="Proteomes" id="UP000004226">
    <property type="component" value="Unassembled WGS sequence"/>
</dbReference>
<feature type="binding site" evidence="12">
    <location>
        <position position="38"/>
    </location>
    <ligand>
        <name>Zn(2+)</name>
        <dbReference type="ChEBI" id="CHEBI:29105"/>
    </ligand>
</feature>
<dbReference type="GO" id="GO:0004817">
    <property type="term" value="F:cysteine-tRNA ligase activity"/>
    <property type="evidence" value="ECO:0007669"/>
    <property type="project" value="UniProtKB-UniRule"/>
</dbReference>
<dbReference type="InterPro" id="IPR014729">
    <property type="entry name" value="Rossmann-like_a/b/a_fold"/>
</dbReference>
<gene>
    <name evidence="12 14" type="primary">cysS</name>
    <name evidence="14" type="ORF">HMPREF0554_0108</name>
</gene>
<evidence type="ECO:0000256" key="5">
    <source>
        <dbReference type="ARBA" id="ARBA00022598"/>
    </source>
</evidence>
<comment type="caution">
    <text evidence="14">The sequence shown here is derived from an EMBL/GenBank/DDBJ whole genome shotgun (WGS) entry which is preliminary data.</text>
</comment>
<comment type="subunit">
    <text evidence="3 12">Monomer.</text>
</comment>
<name>D0GPT3_9FUSO</name>
<proteinExistence type="inferred from homology"/>
<feature type="short sequence motif" description="'HIGH' region" evidence="12">
    <location>
        <begin position="40"/>
        <end position="50"/>
    </location>
</feature>
<organism evidence="14 15">
    <name type="scientific">Pseudoleptotrichia goodfellowii F0264</name>
    <dbReference type="NCBI Taxonomy" id="596323"/>
    <lineage>
        <taxon>Bacteria</taxon>
        <taxon>Fusobacteriati</taxon>
        <taxon>Fusobacteriota</taxon>
        <taxon>Fusobacteriia</taxon>
        <taxon>Fusobacteriales</taxon>
        <taxon>Leptotrichiaceae</taxon>
        <taxon>Pseudoleptotrichia</taxon>
    </lineage>
</organism>
<dbReference type="PANTHER" id="PTHR10890">
    <property type="entry name" value="CYSTEINYL-TRNA SYNTHETASE"/>
    <property type="match status" value="1"/>
</dbReference>
<evidence type="ECO:0000256" key="3">
    <source>
        <dbReference type="ARBA" id="ARBA00011245"/>
    </source>
</evidence>
<dbReference type="HAMAP" id="MF_00041">
    <property type="entry name" value="Cys_tRNA_synth"/>
    <property type="match status" value="1"/>
</dbReference>
<dbReference type="InterPro" id="IPR015273">
    <property type="entry name" value="Cys-tRNA-synt_Ia_DALR"/>
</dbReference>
<sequence length="505" mass="58796">MSPHEKGKENKMNLYNTMSNKIEEFKPIEEGKVKMYVCGPTVYNYIHLGNARPVVIFDILARYFKYRGYDVTYVQNFTDVDDKIIKRANEEGISPKEVTEKYIQGFFEDTELLNILQDIKRPKVTENMPEIIETIEKLIENGYAYEIDGNVFFDVKKYEDYGKLSNQKIDELEIGARVDIMEIKNNPLDFALWKKKKEGEPYWDSPWGQGRPGWHIECSAMSKKYLGETFDIHGGGQDLIFPHHENEIAQSKCAYHGHFAKYWVHNGFVQVNGDKMSKSTGNFFLLREILGKFSGNVIRLFILSTHYRKPVNFSFEDMENTKKTLQNVISSIRRFEKSLEKLSSGIKSEDVSDEKINEINKVFKEKIKSFDVKFIGAMDEDMNTPQALSTIFDQIRETNRFCDDIEKILDKERNDSSFLLFEALELSYKNLKTKIEDVLGVLLMDEKKENKDDLSKNLIELLIKIRTEARKEKNFSLSDEIRDELKKIGVEIKDNKDGTTSYTLI</sequence>
<dbReference type="Pfam" id="PF01406">
    <property type="entry name" value="tRNA-synt_1e"/>
    <property type="match status" value="1"/>
</dbReference>